<dbReference type="InterPro" id="IPR000182">
    <property type="entry name" value="GNAT_dom"/>
</dbReference>
<keyword evidence="2" id="KW-0808">Transferase</keyword>
<dbReference type="STRING" id="180163.SAMN02745174_00846"/>
<accession>A0A1T4LGN7</accession>
<dbReference type="Gene3D" id="3.40.630.30">
    <property type="match status" value="1"/>
</dbReference>
<dbReference type="RefSeq" id="WP_078693378.1">
    <property type="nucleotide sequence ID" value="NZ_FUWX01000006.1"/>
</dbReference>
<proteinExistence type="predicted"/>
<dbReference type="PROSITE" id="PS51186">
    <property type="entry name" value="GNAT"/>
    <property type="match status" value="1"/>
</dbReference>
<dbReference type="GO" id="GO:0016747">
    <property type="term" value="F:acyltransferase activity, transferring groups other than amino-acyl groups"/>
    <property type="evidence" value="ECO:0007669"/>
    <property type="project" value="InterPro"/>
</dbReference>
<dbReference type="Proteomes" id="UP000191153">
    <property type="component" value="Unassembled WGS sequence"/>
</dbReference>
<dbReference type="SUPFAM" id="SSF55729">
    <property type="entry name" value="Acyl-CoA N-acyltransferases (Nat)"/>
    <property type="match status" value="1"/>
</dbReference>
<keyword evidence="3" id="KW-1185">Reference proteome</keyword>
<dbReference type="PANTHER" id="PTHR39173">
    <property type="entry name" value="ACETYLTRANSFERASE"/>
    <property type="match status" value="1"/>
</dbReference>
<name>A0A1T4LGN7_9FUSO</name>
<dbReference type="InterPro" id="IPR016181">
    <property type="entry name" value="Acyl_CoA_acyltransferase"/>
</dbReference>
<dbReference type="PANTHER" id="PTHR39173:SF1">
    <property type="entry name" value="ACETYLTRANSFERASE"/>
    <property type="match status" value="1"/>
</dbReference>
<dbReference type="AlphaFoldDB" id="A0A1T4LGN7"/>
<organism evidence="2 3">
    <name type="scientific">Cetobacterium ceti</name>
    <dbReference type="NCBI Taxonomy" id="180163"/>
    <lineage>
        <taxon>Bacteria</taxon>
        <taxon>Fusobacteriati</taxon>
        <taxon>Fusobacteriota</taxon>
        <taxon>Fusobacteriia</taxon>
        <taxon>Fusobacteriales</taxon>
        <taxon>Fusobacteriaceae</taxon>
        <taxon>Cetobacterium</taxon>
    </lineage>
</organism>
<evidence type="ECO:0000259" key="1">
    <source>
        <dbReference type="PROSITE" id="PS51186"/>
    </source>
</evidence>
<gene>
    <name evidence="2" type="ORF">SAMN02745174_00846</name>
</gene>
<feature type="domain" description="N-acetyltransferase" evidence="1">
    <location>
        <begin position="26"/>
        <end position="171"/>
    </location>
</feature>
<protein>
    <submittedName>
        <fullName evidence="2">Predicted acetyltransferase</fullName>
    </submittedName>
</protein>
<evidence type="ECO:0000313" key="3">
    <source>
        <dbReference type="Proteomes" id="UP000191153"/>
    </source>
</evidence>
<sequence length="171" mass="20032">MIKLVTPTIDYKKSFLLGYTEFLKEGTFIECNLEYINNFFPTFIEQIKDLGKRKFLNPFYIPETIYWLVDEKNKIFIGRVGIRHSLNKDYFNFKGHIGYAIVPSQRKNGYGNLILKLALEKAKLLTLNRVLLTCNSSNIPSKKIIEKNGGIFENYKVDFDGTLKLRYWINI</sequence>
<dbReference type="EMBL" id="FUWX01000006">
    <property type="protein sequence ID" value="SJZ53932.1"/>
    <property type="molecule type" value="Genomic_DNA"/>
</dbReference>
<reference evidence="2 3" key="1">
    <citation type="submission" date="2017-02" db="EMBL/GenBank/DDBJ databases">
        <authorList>
            <person name="Peterson S.W."/>
        </authorList>
    </citation>
    <scope>NUCLEOTIDE SEQUENCE [LARGE SCALE GENOMIC DNA]</scope>
    <source>
        <strain evidence="2 3">ATCC 700028</strain>
    </source>
</reference>
<dbReference type="Pfam" id="PF13302">
    <property type="entry name" value="Acetyltransf_3"/>
    <property type="match status" value="1"/>
</dbReference>
<dbReference type="OrthoDB" id="9797989at2"/>
<evidence type="ECO:0000313" key="2">
    <source>
        <dbReference type="EMBL" id="SJZ53932.1"/>
    </source>
</evidence>